<dbReference type="SUPFAM" id="SSF141322">
    <property type="entry name" value="NfeD domain-like"/>
    <property type="match status" value="1"/>
</dbReference>
<dbReference type="PANTHER" id="PTHR33507:SF4">
    <property type="entry name" value="NODULATION COMPETITIVENESS PROTEIN NFED"/>
    <property type="match status" value="1"/>
</dbReference>
<feature type="transmembrane region" description="Helical" evidence="1">
    <location>
        <begin position="295"/>
        <end position="316"/>
    </location>
</feature>
<evidence type="ECO:0000259" key="2">
    <source>
        <dbReference type="Pfam" id="PF24961"/>
    </source>
</evidence>
<accession>A0A7C4I1R5</accession>
<feature type="domain" description="NfeD1b N-terminal" evidence="3">
    <location>
        <begin position="24"/>
        <end position="163"/>
    </location>
</feature>
<organism evidence="5">
    <name type="scientific">Caldiarchaeum subterraneum</name>
    <dbReference type="NCBI Taxonomy" id="311458"/>
    <lineage>
        <taxon>Archaea</taxon>
        <taxon>Nitrososphaerota</taxon>
        <taxon>Candidatus Caldarchaeales</taxon>
        <taxon>Candidatus Caldarchaeaceae</taxon>
        <taxon>Candidatus Caldarchaeum</taxon>
    </lineage>
</organism>
<sequence length="422" mass="44551">MKIAILLVVFSALLLSSYSETPQVLLLTIDGYISSGTAMYIERMLTSPRYVAVVITINTLGGSADAMLRIVEAIERSPTPVIGFVYPVGGKALSAGTYILMSTHFAAMAPETLIGSAQPVAGGEPVTESKVLNFFAEKMGTLAESRGRNREEAVKIVLENKNFNPSSALEAGLIEAVASDVEELLSLADGRTVRTVAGEKTLSLRNAALTREMPGITESLVSALSDPIVSSILLSLGILLLLIGLSTPGWGGEIVGGLMIVLGLVGQGLNINWAGAFLVVLGAVLLLYELLSPGFGVVGFSGLISLTVGMILIGGYPPAPALVSPEWTGTLLMTVISTSMFIAAFLGFLIYKAVKAQRRRPMGPEPKVGRAVETIETGKIGYVFVEGEYCRAKAVKPVKENERIKVVGKENGVLLVEPLEVT</sequence>
<feature type="transmembrane region" description="Helical" evidence="1">
    <location>
        <begin position="271"/>
        <end position="288"/>
    </location>
</feature>
<evidence type="ECO:0000313" key="5">
    <source>
        <dbReference type="EMBL" id="HGN90810.1"/>
    </source>
</evidence>
<dbReference type="InterPro" id="IPR056739">
    <property type="entry name" value="NfeD_membrane"/>
</dbReference>
<comment type="caution">
    <text evidence="5">The sequence shown here is derived from an EMBL/GenBank/DDBJ whole genome shotgun (WGS) entry which is preliminary data.</text>
</comment>
<keyword evidence="1" id="KW-0472">Membrane</keyword>
<dbReference type="AlphaFoldDB" id="A0A7C4I1R5"/>
<name>A0A7C4I1R5_CALS0</name>
<feature type="domain" description="NfeD integral membrane" evidence="2">
    <location>
        <begin position="229"/>
        <end position="352"/>
    </location>
</feature>
<proteinExistence type="predicted"/>
<evidence type="ECO:0000259" key="3">
    <source>
        <dbReference type="Pfam" id="PF25145"/>
    </source>
</evidence>
<keyword evidence="1" id="KW-1133">Transmembrane helix</keyword>
<evidence type="ECO:0000256" key="1">
    <source>
        <dbReference type="SAM" id="Phobius"/>
    </source>
</evidence>
<evidence type="ECO:0000313" key="6">
    <source>
        <dbReference type="EMBL" id="HHN51884.1"/>
    </source>
</evidence>
<dbReference type="EMBL" id="DTAD01000073">
    <property type="protein sequence ID" value="HGN90810.1"/>
    <property type="molecule type" value="Genomic_DNA"/>
</dbReference>
<dbReference type="InterPro" id="IPR052165">
    <property type="entry name" value="Membrane_assoc_protease"/>
</dbReference>
<dbReference type="CDD" id="cd07020">
    <property type="entry name" value="Clp_protease_NfeD_1"/>
    <property type="match status" value="1"/>
</dbReference>
<feature type="transmembrane region" description="Helical" evidence="1">
    <location>
        <begin position="328"/>
        <end position="351"/>
    </location>
</feature>
<keyword evidence="1" id="KW-0812">Transmembrane</keyword>
<dbReference type="Pfam" id="PF25145">
    <property type="entry name" value="NfeD1b_N"/>
    <property type="match status" value="1"/>
</dbReference>
<dbReference type="EMBL" id="DRXG01000017">
    <property type="protein sequence ID" value="HHN51884.1"/>
    <property type="molecule type" value="Genomic_DNA"/>
</dbReference>
<dbReference type="PANTHER" id="PTHR33507">
    <property type="entry name" value="INNER MEMBRANE PROTEIN YBBJ"/>
    <property type="match status" value="1"/>
</dbReference>
<reference evidence="5" key="1">
    <citation type="journal article" date="2020" name="mSystems">
        <title>Genome- and Community-Level Interaction Insights into Carbon Utilization and Element Cycling Functions of Hydrothermarchaeota in Hydrothermal Sediment.</title>
        <authorList>
            <person name="Zhou Z."/>
            <person name="Liu Y."/>
            <person name="Xu W."/>
            <person name="Pan J."/>
            <person name="Luo Z.H."/>
            <person name="Li M."/>
        </authorList>
    </citation>
    <scope>NUCLEOTIDE SEQUENCE [LARGE SCALE GENOMIC DNA]</scope>
    <source>
        <strain evidence="6">SpSt-1073</strain>
        <strain evidence="5">SpSt-613</strain>
        <strain evidence="4">SpSt-669</strain>
    </source>
</reference>
<protein>
    <submittedName>
        <fullName evidence="5">Nodulation protein NfeD</fullName>
    </submittedName>
</protein>
<dbReference type="EMBL" id="DTCM01000010">
    <property type="protein sequence ID" value="HGL40199.1"/>
    <property type="molecule type" value="Genomic_DNA"/>
</dbReference>
<feature type="transmembrane region" description="Helical" evidence="1">
    <location>
        <begin position="232"/>
        <end position="251"/>
    </location>
</feature>
<dbReference type="InterPro" id="IPR029045">
    <property type="entry name" value="ClpP/crotonase-like_dom_sf"/>
</dbReference>
<evidence type="ECO:0000313" key="4">
    <source>
        <dbReference type="EMBL" id="HGL40199.1"/>
    </source>
</evidence>
<dbReference type="SUPFAM" id="SSF52096">
    <property type="entry name" value="ClpP/crotonase"/>
    <property type="match status" value="1"/>
</dbReference>
<dbReference type="Pfam" id="PF24961">
    <property type="entry name" value="NfeD_membrane"/>
    <property type="match status" value="1"/>
</dbReference>
<dbReference type="Gene3D" id="2.40.50.140">
    <property type="entry name" value="Nucleic acid-binding proteins"/>
    <property type="match status" value="1"/>
</dbReference>
<dbReference type="InterPro" id="IPR012340">
    <property type="entry name" value="NA-bd_OB-fold"/>
</dbReference>
<dbReference type="InterPro" id="IPR056738">
    <property type="entry name" value="NfeD1b_N"/>
</dbReference>
<dbReference type="Gene3D" id="3.90.226.10">
    <property type="entry name" value="2-enoyl-CoA Hydratase, Chain A, domain 1"/>
    <property type="match status" value="1"/>
</dbReference>
<gene>
    <name evidence="6" type="ORF">ENM30_01075</name>
    <name evidence="5" type="ORF">ENT82_06775</name>
    <name evidence="4" type="ORF">ENU43_00805</name>
</gene>